<keyword evidence="1" id="KW-0812">Transmembrane</keyword>
<gene>
    <name evidence="2" type="ORF">MNB_SV-14-1400</name>
</gene>
<evidence type="ECO:0000313" key="2">
    <source>
        <dbReference type="EMBL" id="SFV58336.1"/>
    </source>
</evidence>
<feature type="transmembrane region" description="Helical" evidence="1">
    <location>
        <begin position="12"/>
        <end position="33"/>
    </location>
</feature>
<proteinExistence type="predicted"/>
<sequence>MSLKSSGFIPKLLFIGSLVLLFIWVVPKIFNYYQNSKNYDNKKNELKEMYSRYNILDKAEKFSLKAFKKDAESIFSDVRVEEKEDNEYVVVLQIEKNRIKEINSFIETLSLHYLVQIKDSELKFEDKNQMIELKFILEEL</sequence>
<reference evidence="2" key="1">
    <citation type="submission" date="2016-10" db="EMBL/GenBank/DDBJ databases">
        <authorList>
            <person name="de Groot N.N."/>
        </authorList>
    </citation>
    <scope>NUCLEOTIDE SEQUENCE</scope>
</reference>
<accession>A0A1W1BXS5</accession>
<evidence type="ECO:0008006" key="3">
    <source>
        <dbReference type="Google" id="ProtNLM"/>
    </source>
</evidence>
<keyword evidence="1" id="KW-1133">Transmembrane helix</keyword>
<evidence type="ECO:0000256" key="1">
    <source>
        <dbReference type="SAM" id="Phobius"/>
    </source>
</evidence>
<dbReference type="AlphaFoldDB" id="A0A1W1BXS5"/>
<name>A0A1W1BXS5_9ZZZZ</name>
<protein>
    <recommendedName>
        <fullName evidence="3">General secretion pathway protein M</fullName>
    </recommendedName>
</protein>
<organism evidence="2">
    <name type="scientific">hydrothermal vent metagenome</name>
    <dbReference type="NCBI Taxonomy" id="652676"/>
    <lineage>
        <taxon>unclassified sequences</taxon>
        <taxon>metagenomes</taxon>
        <taxon>ecological metagenomes</taxon>
    </lineage>
</organism>
<keyword evidence="1" id="KW-0472">Membrane</keyword>
<dbReference type="EMBL" id="FPHN01000090">
    <property type="protein sequence ID" value="SFV58336.1"/>
    <property type="molecule type" value="Genomic_DNA"/>
</dbReference>